<accession>U6MK97</accession>
<keyword evidence="4" id="KW-1185">Reference proteome</keyword>
<evidence type="ECO:0000256" key="2">
    <source>
        <dbReference type="SAM" id="Phobius"/>
    </source>
</evidence>
<feature type="region of interest" description="Disordered" evidence="1">
    <location>
        <begin position="118"/>
        <end position="140"/>
    </location>
</feature>
<dbReference type="AlphaFoldDB" id="U6MK97"/>
<proteinExistence type="predicted"/>
<keyword evidence="2" id="KW-1133">Transmembrane helix</keyword>
<dbReference type="RefSeq" id="XP_013440256.1">
    <property type="nucleotide sequence ID" value="XM_013584802.1"/>
</dbReference>
<sequence length="296" mass="33084">MSACSFMWPDVRDQINKKLKEALEEKARETEATKSFFVEMEALIALRDPSRQLQGQEAGGDKTSIVDRVSCGIHHLFNSFEHSQQQLQCASECIQQLQKEKQQLEKQLMDAKFALREAEAERQKHDETKKQRDALTAQTEAQQRSLEQQALLIDGLKQRCCTLEAERRDLASMQSTAATGTSSSFRSLFSSWGEGIQESRQRRGPDAETGDVMAYTLAQGLEGPHLQLCSVLCAQFPFEALPLRTPVPSFFVPYASSCPTLLRARLSLFLYLVPGVLSFILLGVHAQGSTQTATTH</sequence>
<feature type="compositionally biased region" description="Basic and acidic residues" evidence="1">
    <location>
        <begin position="118"/>
        <end position="133"/>
    </location>
</feature>
<evidence type="ECO:0000313" key="3">
    <source>
        <dbReference type="EMBL" id="CDJ62894.1"/>
    </source>
</evidence>
<reference evidence="3" key="1">
    <citation type="submission" date="2013-10" db="EMBL/GenBank/DDBJ databases">
        <title>Genomic analysis of the causative agents of coccidiosis in chickens.</title>
        <authorList>
            <person name="Reid A.J."/>
            <person name="Blake D."/>
            <person name="Billington K."/>
            <person name="Browne H."/>
            <person name="Dunn M."/>
            <person name="Hung S."/>
            <person name="Kawahara F."/>
            <person name="Miranda-Saavedra D."/>
            <person name="Mourier T."/>
            <person name="Nagra H."/>
            <person name="Otto T.D."/>
            <person name="Rawlings N."/>
            <person name="Sanchez A."/>
            <person name="Sanders M."/>
            <person name="Subramaniam C."/>
            <person name="Tay Y."/>
            <person name="Dear P."/>
            <person name="Doerig C."/>
            <person name="Gruber A."/>
            <person name="Parkinson J."/>
            <person name="Shirley M."/>
            <person name="Wan K.L."/>
            <person name="Berriman M."/>
            <person name="Tomley F."/>
            <person name="Pain A."/>
        </authorList>
    </citation>
    <scope>NUCLEOTIDE SEQUENCE [LARGE SCALE GENOMIC DNA]</scope>
    <source>
        <strain evidence="3">Houghton</strain>
    </source>
</reference>
<reference evidence="3" key="2">
    <citation type="submission" date="2013-10" db="EMBL/GenBank/DDBJ databases">
        <authorList>
            <person name="Aslett M."/>
        </authorList>
    </citation>
    <scope>NUCLEOTIDE SEQUENCE [LARGE SCALE GENOMIC DNA]</scope>
    <source>
        <strain evidence="3">Houghton</strain>
    </source>
</reference>
<dbReference type="Proteomes" id="UP000030754">
    <property type="component" value="Unassembled WGS sequence"/>
</dbReference>
<protein>
    <submittedName>
        <fullName evidence="3">Uncharacterized protein</fullName>
    </submittedName>
</protein>
<dbReference type="GeneID" id="25473202"/>
<keyword evidence="2" id="KW-0472">Membrane</keyword>
<organism evidence="3 4">
    <name type="scientific">Eimeria necatrix</name>
    <dbReference type="NCBI Taxonomy" id="51315"/>
    <lineage>
        <taxon>Eukaryota</taxon>
        <taxon>Sar</taxon>
        <taxon>Alveolata</taxon>
        <taxon>Apicomplexa</taxon>
        <taxon>Conoidasida</taxon>
        <taxon>Coccidia</taxon>
        <taxon>Eucoccidiorida</taxon>
        <taxon>Eimeriorina</taxon>
        <taxon>Eimeriidae</taxon>
        <taxon>Eimeria</taxon>
    </lineage>
</organism>
<dbReference type="OrthoDB" id="10357608at2759"/>
<evidence type="ECO:0000256" key="1">
    <source>
        <dbReference type="SAM" id="MobiDB-lite"/>
    </source>
</evidence>
<dbReference type="EMBL" id="HG722623">
    <property type="protein sequence ID" value="CDJ62894.1"/>
    <property type="molecule type" value="Genomic_DNA"/>
</dbReference>
<name>U6MK97_9EIME</name>
<keyword evidence="2" id="KW-0812">Transmembrane</keyword>
<evidence type="ECO:0000313" key="4">
    <source>
        <dbReference type="Proteomes" id="UP000030754"/>
    </source>
</evidence>
<dbReference type="VEuPathDB" id="ToxoDB:ENH_00030370"/>
<gene>
    <name evidence="3" type="ORF">ENH_00030370</name>
</gene>
<feature type="transmembrane region" description="Helical" evidence="2">
    <location>
        <begin position="266"/>
        <end position="284"/>
    </location>
</feature>